<feature type="domain" description="Flagellin C-terminal" evidence="6">
    <location>
        <begin position="191"/>
        <end position="270"/>
    </location>
</feature>
<accession>A0A9D1N126</accession>
<comment type="function">
    <text evidence="4">Flagellin is the subunit protein which polymerizes to form the filaments of bacterial flagella.</text>
</comment>
<evidence type="ECO:0000259" key="6">
    <source>
        <dbReference type="Pfam" id="PF00700"/>
    </source>
</evidence>
<keyword evidence="7" id="KW-0282">Flagellum</keyword>
<feature type="domain" description="Flagellin N-terminal" evidence="5">
    <location>
        <begin position="5"/>
        <end position="141"/>
    </location>
</feature>
<evidence type="ECO:0000256" key="3">
    <source>
        <dbReference type="ARBA" id="ARBA00023143"/>
    </source>
</evidence>
<dbReference type="Gene3D" id="6.10.10.10">
    <property type="entry name" value="Flagellar export chaperone, C-terminal domain"/>
    <property type="match status" value="1"/>
</dbReference>
<reference evidence="7" key="2">
    <citation type="journal article" date="2021" name="PeerJ">
        <title>Extensive microbial diversity within the chicken gut microbiome revealed by metagenomics and culture.</title>
        <authorList>
            <person name="Gilroy R."/>
            <person name="Ravi A."/>
            <person name="Getino M."/>
            <person name="Pursley I."/>
            <person name="Horton D.L."/>
            <person name="Alikhan N.F."/>
            <person name="Baker D."/>
            <person name="Gharbi K."/>
            <person name="Hall N."/>
            <person name="Watson M."/>
            <person name="Adriaenssens E.M."/>
            <person name="Foster-Nyarko E."/>
            <person name="Jarju S."/>
            <person name="Secka A."/>
            <person name="Antonio M."/>
            <person name="Oren A."/>
            <person name="Chaudhuri R.R."/>
            <person name="La Ragione R."/>
            <person name="Hildebrand F."/>
            <person name="Pallen M.J."/>
        </authorList>
    </citation>
    <scope>NUCLEOTIDE SEQUENCE</scope>
    <source>
        <strain evidence="7">CHK154-7741</strain>
    </source>
</reference>
<keyword evidence="4" id="KW-0964">Secreted</keyword>
<evidence type="ECO:0000259" key="5">
    <source>
        <dbReference type="Pfam" id="PF00669"/>
    </source>
</evidence>
<gene>
    <name evidence="7" type="ORF">IAD26_06235</name>
</gene>
<dbReference type="SUPFAM" id="SSF64518">
    <property type="entry name" value="Phase 1 flagellin"/>
    <property type="match status" value="1"/>
</dbReference>
<dbReference type="GO" id="GO:0009288">
    <property type="term" value="C:bacterial-type flagellum"/>
    <property type="evidence" value="ECO:0007669"/>
    <property type="project" value="UniProtKB-SubCell"/>
</dbReference>
<reference evidence="7" key="1">
    <citation type="submission" date="2020-10" db="EMBL/GenBank/DDBJ databases">
        <authorList>
            <person name="Gilroy R."/>
        </authorList>
    </citation>
    <scope>NUCLEOTIDE SEQUENCE</scope>
    <source>
        <strain evidence="7">CHK154-7741</strain>
    </source>
</reference>
<dbReference type="Pfam" id="PF00700">
    <property type="entry name" value="Flagellin_C"/>
    <property type="match status" value="1"/>
</dbReference>
<dbReference type="GO" id="GO:0005198">
    <property type="term" value="F:structural molecule activity"/>
    <property type="evidence" value="ECO:0007669"/>
    <property type="project" value="UniProtKB-UniRule"/>
</dbReference>
<keyword evidence="7" id="KW-0966">Cell projection</keyword>
<protein>
    <recommendedName>
        <fullName evidence="2 4">Flagellin</fullName>
    </recommendedName>
</protein>
<evidence type="ECO:0000256" key="4">
    <source>
        <dbReference type="RuleBase" id="RU362073"/>
    </source>
</evidence>
<dbReference type="Gene3D" id="1.20.1330.10">
    <property type="entry name" value="f41 fragment of flagellin, N-terminal domain"/>
    <property type="match status" value="1"/>
</dbReference>
<dbReference type="InterPro" id="IPR046358">
    <property type="entry name" value="Flagellin_C"/>
</dbReference>
<dbReference type="PRINTS" id="PR00207">
    <property type="entry name" value="FLAGELLIN"/>
</dbReference>
<proteinExistence type="inferred from homology"/>
<dbReference type="Proteomes" id="UP000886748">
    <property type="component" value="Unassembled WGS sequence"/>
</dbReference>
<dbReference type="PANTHER" id="PTHR42792:SF2">
    <property type="entry name" value="FLAGELLIN"/>
    <property type="match status" value="1"/>
</dbReference>
<dbReference type="Gene3D" id="6.10.280.190">
    <property type="match status" value="1"/>
</dbReference>
<dbReference type="PANTHER" id="PTHR42792">
    <property type="entry name" value="FLAGELLIN"/>
    <property type="match status" value="1"/>
</dbReference>
<dbReference type="GO" id="GO:0005576">
    <property type="term" value="C:extracellular region"/>
    <property type="evidence" value="ECO:0007669"/>
    <property type="project" value="UniProtKB-SubCell"/>
</dbReference>
<name>A0A9D1N126_9CLOT</name>
<organism evidence="7 8">
    <name type="scientific">Candidatus Limenecus avicola</name>
    <dbReference type="NCBI Taxonomy" id="2840847"/>
    <lineage>
        <taxon>Bacteria</taxon>
        <taxon>Bacillati</taxon>
        <taxon>Bacillota</taxon>
        <taxon>Clostridia</taxon>
        <taxon>Eubacteriales</taxon>
        <taxon>Clostridiaceae</taxon>
        <taxon>Clostridiaceae incertae sedis</taxon>
        <taxon>Candidatus Limenecus</taxon>
    </lineage>
</organism>
<evidence type="ECO:0000313" key="7">
    <source>
        <dbReference type="EMBL" id="HIU92718.1"/>
    </source>
</evidence>
<dbReference type="InterPro" id="IPR042187">
    <property type="entry name" value="Flagellin_C_sub2"/>
</dbReference>
<evidence type="ECO:0000256" key="2">
    <source>
        <dbReference type="ARBA" id="ARBA00020110"/>
    </source>
</evidence>
<dbReference type="Pfam" id="PF00669">
    <property type="entry name" value="Flagellin_N"/>
    <property type="match status" value="1"/>
</dbReference>
<comment type="similarity">
    <text evidence="1 4">Belongs to the bacterial flagellin family.</text>
</comment>
<keyword evidence="3 4" id="KW-0975">Bacterial flagellum</keyword>
<dbReference type="InterPro" id="IPR001492">
    <property type="entry name" value="Flagellin"/>
</dbReference>
<keyword evidence="7" id="KW-0969">Cilium</keyword>
<comment type="caution">
    <text evidence="7">The sequence shown here is derived from an EMBL/GenBank/DDBJ whole genome shotgun (WGS) entry which is preliminary data.</text>
</comment>
<evidence type="ECO:0000256" key="1">
    <source>
        <dbReference type="ARBA" id="ARBA00005709"/>
    </source>
</evidence>
<evidence type="ECO:0000313" key="8">
    <source>
        <dbReference type="Proteomes" id="UP000886748"/>
    </source>
</evidence>
<dbReference type="EMBL" id="DVOD01000046">
    <property type="protein sequence ID" value="HIU92718.1"/>
    <property type="molecule type" value="Genomic_DNA"/>
</dbReference>
<dbReference type="AlphaFoldDB" id="A0A9D1N126"/>
<dbReference type="InterPro" id="IPR001029">
    <property type="entry name" value="Flagellin_N"/>
</dbReference>
<comment type="subcellular location">
    <subcellularLocation>
        <location evidence="4">Secreted</location>
    </subcellularLocation>
    <subcellularLocation>
        <location evidence="4">Bacterial flagellum</location>
    </subcellularLocation>
</comment>
<sequence>MAIIVNTNVSALKTQNNLTMATNSLSKALERLSTGLKINSAADDAAGYFIAAKLSTQISGSKVANSNVATGLNVLQMAEGTLDVVEDNITRIRDLAVQAANGVYDTDSLTAMQNEVTARIAEITRVQSAADFNGIKLFDATAGLGKDGLTLQVGANAAAAENQIKIDKASFAAVTLTADVSSAAGATAAITACDTALKTIATRKAEMGAVQNRLGSAQEALMTTIENASAALSTIMDADIAEETSNYTKAQILQQTSSTLLIQANNLPSIALTLIRGS</sequence>